<evidence type="ECO:0000259" key="1">
    <source>
        <dbReference type="SMART" id="SM00953"/>
    </source>
</evidence>
<dbReference type="InterPro" id="IPR014914">
    <property type="entry name" value="RES_dom"/>
</dbReference>
<name>A0ABW3WUD0_9HYPH</name>
<proteinExistence type="predicted"/>
<dbReference type="RefSeq" id="WP_238203611.1">
    <property type="nucleotide sequence ID" value="NZ_JBHTND010000003.1"/>
</dbReference>
<accession>A0ABW3WUD0</accession>
<dbReference type="Pfam" id="PF08808">
    <property type="entry name" value="RES"/>
    <property type="match status" value="1"/>
</dbReference>
<dbReference type="EMBL" id="JBHTND010000003">
    <property type="protein sequence ID" value="MFD1300588.1"/>
    <property type="molecule type" value="Genomic_DNA"/>
</dbReference>
<gene>
    <name evidence="2" type="ORF">ACFQ4G_03175</name>
</gene>
<evidence type="ECO:0000313" key="2">
    <source>
        <dbReference type="EMBL" id="MFD1300588.1"/>
    </source>
</evidence>
<dbReference type="Proteomes" id="UP001597176">
    <property type="component" value="Unassembled WGS sequence"/>
</dbReference>
<reference evidence="3" key="1">
    <citation type="journal article" date="2019" name="Int. J. Syst. Evol. Microbiol.">
        <title>The Global Catalogue of Microorganisms (GCM) 10K type strain sequencing project: providing services to taxonomists for standard genome sequencing and annotation.</title>
        <authorList>
            <consortium name="The Broad Institute Genomics Platform"/>
            <consortium name="The Broad Institute Genome Sequencing Center for Infectious Disease"/>
            <person name="Wu L."/>
            <person name="Ma J."/>
        </authorList>
    </citation>
    <scope>NUCLEOTIDE SEQUENCE [LARGE SCALE GENOMIC DNA]</scope>
    <source>
        <strain evidence="3">CCUG 56108</strain>
    </source>
</reference>
<keyword evidence="3" id="KW-1185">Reference proteome</keyword>
<comment type="caution">
    <text evidence="2">The sequence shown here is derived from an EMBL/GenBank/DDBJ whole genome shotgun (WGS) entry which is preliminary data.</text>
</comment>
<sequence length="191" mass="20564">MRLDPATLADLALAFLPDSYVRACLLAHRATPLGMGHGTTRFSSPVAAFKLLYIAEDLQTALAETMIRDRFENRVRRRIGLGEVTAWGATEVSANAPLTLIDLRTTGLLRLGVSTDAGRAKAHRLGRVLSAAIYDRTDADGVLYLSRLTSATCCAVYERGVGKLSATPVEDVVTLEGLVPALRGLDVEIVR</sequence>
<protein>
    <submittedName>
        <fullName evidence="2">RES family NAD+ phosphorylase</fullName>
    </submittedName>
</protein>
<evidence type="ECO:0000313" key="3">
    <source>
        <dbReference type="Proteomes" id="UP001597176"/>
    </source>
</evidence>
<dbReference type="SMART" id="SM00953">
    <property type="entry name" value="RES"/>
    <property type="match status" value="1"/>
</dbReference>
<organism evidence="2 3">
    <name type="scientific">Methylobacterium marchantiae</name>
    <dbReference type="NCBI Taxonomy" id="600331"/>
    <lineage>
        <taxon>Bacteria</taxon>
        <taxon>Pseudomonadati</taxon>
        <taxon>Pseudomonadota</taxon>
        <taxon>Alphaproteobacteria</taxon>
        <taxon>Hyphomicrobiales</taxon>
        <taxon>Methylobacteriaceae</taxon>
        <taxon>Methylobacterium</taxon>
    </lineage>
</organism>
<feature type="domain" description="RES" evidence="1">
    <location>
        <begin position="31"/>
        <end position="168"/>
    </location>
</feature>